<keyword evidence="1" id="KW-1133">Transmembrane helix</keyword>
<keyword evidence="1" id="KW-0812">Transmembrane</keyword>
<keyword evidence="1" id="KW-0472">Membrane</keyword>
<gene>
    <name evidence="2" type="ORF">ILEXP_LOCUS41033</name>
</gene>
<evidence type="ECO:0000313" key="2">
    <source>
        <dbReference type="EMBL" id="CAK9171465.1"/>
    </source>
</evidence>
<sequence length="108" mass="11782">MVTVSSPNNSVGRVGTVLTTVVVVELKVVVMVIDECSNRRMRRKKNKLRRRTIAKTKMSIMRMGGAALVPDMKEKFGEYKCGGWKSSEAMAELLGSGGSSGCEVLNEN</sequence>
<dbReference type="Proteomes" id="UP001642360">
    <property type="component" value="Unassembled WGS sequence"/>
</dbReference>
<feature type="transmembrane region" description="Helical" evidence="1">
    <location>
        <begin position="12"/>
        <end position="33"/>
    </location>
</feature>
<accession>A0ABC8TPS9</accession>
<name>A0ABC8TPS9_9AQUA</name>
<evidence type="ECO:0000256" key="1">
    <source>
        <dbReference type="SAM" id="Phobius"/>
    </source>
</evidence>
<comment type="caution">
    <text evidence="2">The sequence shown here is derived from an EMBL/GenBank/DDBJ whole genome shotgun (WGS) entry which is preliminary data.</text>
</comment>
<evidence type="ECO:0000313" key="3">
    <source>
        <dbReference type="Proteomes" id="UP001642360"/>
    </source>
</evidence>
<organism evidence="2 3">
    <name type="scientific">Ilex paraguariensis</name>
    <name type="common">yerba mate</name>
    <dbReference type="NCBI Taxonomy" id="185542"/>
    <lineage>
        <taxon>Eukaryota</taxon>
        <taxon>Viridiplantae</taxon>
        <taxon>Streptophyta</taxon>
        <taxon>Embryophyta</taxon>
        <taxon>Tracheophyta</taxon>
        <taxon>Spermatophyta</taxon>
        <taxon>Magnoliopsida</taxon>
        <taxon>eudicotyledons</taxon>
        <taxon>Gunneridae</taxon>
        <taxon>Pentapetalae</taxon>
        <taxon>asterids</taxon>
        <taxon>campanulids</taxon>
        <taxon>Aquifoliales</taxon>
        <taxon>Aquifoliaceae</taxon>
        <taxon>Ilex</taxon>
    </lineage>
</organism>
<protein>
    <submittedName>
        <fullName evidence="2">Uncharacterized protein</fullName>
    </submittedName>
</protein>
<dbReference type="AlphaFoldDB" id="A0ABC8TPS9"/>
<reference evidence="2 3" key="1">
    <citation type="submission" date="2024-02" db="EMBL/GenBank/DDBJ databases">
        <authorList>
            <person name="Vignale AGUSTIN F."/>
            <person name="Sosa J E."/>
            <person name="Modenutti C."/>
        </authorList>
    </citation>
    <scope>NUCLEOTIDE SEQUENCE [LARGE SCALE GENOMIC DNA]</scope>
</reference>
<proteinExistence type="predicted"/>
<keyword evidence="3" id="KW-1185">Reference proteome</keyword>
<dbReference type="EMBL" id="CAUOFW020005747">
    <property type="protein sequence ID" value="CAK9171465.1"/>
    <property type="molecule type" value="Genomic_DNA"/>
</dbReference>